<dbReference type="EMBL" id="JARBJD010000255">
    <property type="protein sequence ID" value="KAK2945566.1"/>
    <property type="molecule type" value="Genomic_DNA"/>
</dbReference>
<proteinExistence type="predicted"/>
<dbReference type="Proteomes" id="UP001281761">
    <property type="component" value="Unassembled WGS sequence"/>
</dbReference>
<protein>
    <submittedName>
        <fullName evidence="1">Uncharacterized protein</fullName>
    </submittedName>
</protein>
<sequence length="304" mass="34203">MVRDGFQFDEALVSKASKLLQSISCVNQLYIQFDVFLNAIGQDFPNTTSVIVDSVVVLISSPHPSIVRDILVFIHRYQIWSPSTDRLALVSSNLFPRLLSTPSLRDLSVVEDQRLLGAMIGFLRYGVWLSSPEAAQSFSPTSNIDPESVRDVVLNEVLVLVEPSLVHLLQNPFLRSFAFEFKTALLLISEILELSAFHQPTLTFVCSSRIPMLYPTLLSDLEHNDDYKHVVVWFMSNNICEWETVGADTWDRAKILLQTLEDEGFGDGLEQALFQDNSTMNGRAVKFYSSKITNTLGMNIPPPE</sequence>
<organism evidence="1 2">
    <name type="scientific">Blattamonas nauphoetae</name>
    <dbReference type="NCBI Taxonomy" id="2049346"/>
    <lineage>
        <taxon>Eukaryota</taxon>
        <taxon>Metamonada</taxon>
        <taxon>Preaxostyla</taxon>
        <taxon>Oxymonadida</taxon>
        <taxon>Blattamonas</taxon>
    </lineage>
</organism>
<accession>A0ABQ9X4J3</accession>
<name>A0ABQ9X4J3_9EUKA</name>
<gene>
    <name evidence="1" type="ORF">BLNAU_19523</name>
</gene>
<keyword evidence="2" id="KW-1185">Reference proteome</keyword>
<comment type="caution">
    <text evidence="1">The sequence shown here is derived from an EMBL/GenBank/DDBJ whole genome shotgun (WGS) entry which is preliminary data.</text>
</comment>
<reference evidence="1 2" key="1">
    <citation type="journal article" date="2022" name="bioRxiv">
        <title>Genomics of Preaxostyla Flagellates Illuminates Evolutionary Transitions and the Path Towards Mitochondrial Loss.</title>
        <authorList>
            <person name="Novak L.V.F."/>
            <person name="Treitli S.C."/>
            <person name="Pyrih J."/>
            <person name="Halakuc P."/>
            <person name="Pipaliya S.V."/>
            <person name="Vacek V."/>
            <person name="Brzon O."/>
            <person name="Soukal P."/>
            <person name="Eme L."/>
            <person name="Dacks J.B."/>
            <person name="Karnkowska A."/>
            <person name="Elias M."/>
            <person name="Hampl V."/>
        </authorList>
    </citation>
    <scope>NUCLEOTIDE SEQUENCE [LARGE SCALE GENOMIC DNA]</scope>
    <source>
        <strain evidence="1">NAU3</strain>
        <tissue evidence="1">Gut</tissue>
    </source>
</reference>
<evidence type="ECO:0000313" key="1">
    <source>
        <dbReference type="EMBL" id="KAK2945566.1"/>
    </source>
</evidence>
<evidence type="ECO:0000313" key="2">
    <source>
        <dbReference type="Proteomes" id="UP001281761"/>
    </source>
</evidence>